<dbReference type="Proteomes" id="UP000823990">
    <property type="component" value="Unassembled WGS sequence"/>
</dbReference>
<dbReference type="SUPFAM" id="SSF50129">
    <property type="entry name" value="GroES-like"/>
    <property type="match status" value="1"/>
</dbReference>
<proteinExistence type="inferred from homology"/>
<evidence type="ECO:0000259" key="8">
    <source>
        <dbReference type="Pfam" id="PF08240"/>
    </source>
</evidence>
<keyword evidence="3 6" id="KW-0479">Metal-binding</keyword>
<dbReference type="PANTHER" id="PTHR42813">
    <property type="entry name" value="ZINC-TYPE ALCOHOL DEHYDROGENASE-LIKE"/>
    <property type="match status" value="1"/>
</dbReference>
<reference evidence="9" key="1">
    <citation type="journal article" date="2021" name="PeerJ">
        <title>Extensive microbial diversity within the chicken gut microbiome revealed by metagenomics and culture.</title>
        <authorList>
            <person name="Gilroy R."/>
            <person name="Ravi A."/>
            <person name="Getino M."/>
            <person name="Pursley I."/>
            <person name="Horton D.L."/>
            <person name="Alikhan N.F."/>
            <person name="Baker D."/>
            <person name="Gharbi K."/>
            <person name="Hall N."/>
            <person name="Watson M."/>
            <person name="Adriaenssens E.M."/>
            <person name="Foster-Nyarko E."/>
            <person name="Jarju S."/>
            <person name="Secka A."/>
            <person name="Antonio M."/>
            <person name="Oren A."/>
            <person name="Chaudhuri R.R."/>
            <person name="La Ragione R."/>
            <person name="Hildebrand F."/>
            <person name="Pallen M.J."/>
        </authorList>
    </citation>
    <scope>NUCLEOTIDE SEQUENCE</scope>
    <source>
        <strain evidence="9">12435</strain>
    </source>
</reference>
<dbReference type="AlphaFoldDB" id="A0A9D1TQG2"/>
<dbReference type="InterPro" id="IPR013154">
    <property type="entry name" value="ADH-like_N"/>
</dbReference>
<feature type="domain" description="Alcohol dehydrogenase-like N-terminal" evidence="8">
    <location>
        <begin position="25"/>
        <end position="139"/>
    </location>
</feature>
<comment type="similarity">
    <text evidence="2 6">Belongs to the zinc-containing alcohol dehydrogenase family.</text>
</comment>
<evidence type="ECO:0000256" key="1">
    <source>
        <dbReference type="ARBA" id="ARBA00001947"/>
    </source>
</evidence>
<evidence type="ECO:0000256" key="6">
    <source>
        <dbReference type="RuleBase" id="RU361277"/>
    </source>
</evidence>
<keyword evidence="5" id="KW-0560">Oxidoreductase</keyword>
<reference evidence="9" key="2">
    <citation type="submission" date="2021-04" db="EMBL/GenBank/DDBJ databases">
        <authorList>
            <person name="Gilroy R."/>
        </authorList>
    </citation>
    <scope>NUCLEOTIDE SEQUENCE</scope>
    <source>
        <strain evidence="9">12435</strain>
    </source>
</reference>
<gene>
    <name evidence="9" type="ORF">H9892_00020</name>
</gene>
<keyword evidence="4 6" id="KW-0862">Zinc</keyword>
<comment type="caution">
    <text evidence="9">The sequence shown here is derived from an EMBL/GenBank/DDBJ whole genome shotgun (WGS) entry which is preliminary data.</text>
</comment>
<dbReference type="GO" id="GO:0008270">
    <property type="term" value="F:zinc ion binding"/>
    <property type="evidence" value="ECO:0007669"/>
    <property type="project" value="InterPro"/>
</dbReference>
<dbReference type="Pfam" id="PF08240">
    <property type="entry name" value="ADH_N"/>
    <property type="match status" value="1"/>
</dbReference>
<name>A0A9D1TQG2_9FIRM</name>
<dbReference type="EMBL" id="DXHS01000001">
    <property type="protein sequence ID" value="HIW01715.1"/>
    <property type="molecule type" value="Genomic_DNA"/>
</dbReference>
<dbReference type="InterPro" id="IPR036291">
    <property type="entry name" value="NAD(P)-bd_dom_sf"/>
</dbReference>
<dbReference type="Pfam" id="PF00107">
    <property type="entry name" value="ADH_zinc_N"/>
    <property type="match status" value="1"/>
</dbReference>
<dbReference type="GO" id="GO:0016491">
    <property type="term" value="F:oxidoreductase activity"/>
    <property type="evidence" value="ECO:0007669"/>
    <property type="project" value="UniProtKB-KW"/>
</dbReference>
<comment type="cofactor">
    <cofactor evidence="1 6">
        <name>Zn(2+)</name>
        <dbReference type="ChEBI" id="CHEBI:29105"/>
    </cofactor>
</comment>
<dbReference type="InterPro" id="IPR002328">
    <property type="entry name" value="ADH_Zn_CS"/>
</dbReference>
<feature type="domain" description="Alcohol dehydrogenase-like C-terminal" evidence="7">
    <location>
        <begin position="178"/>
        <end position="284"/>
    </location>
</feature>
<dbReference type="InterPro" id="IPR011032">
    <property type="entry name" value="GroES-like_sf"/>
</dbReference>
<evidence type="ECO:0000256" key="5">
    <source>
        <dbReference type="ARBA" id="ARBA00023002"/>
    </source>
</evidence>
<evidence type="ECO:0000313" key="10">
    <source>
        <dbReference type="Proteomes" id="UP000823990"/>
    </source>
</evidence>
<organism evidence="9 10">
    <name type="scientific">Candidatus Protoclostridium stercorigallinarum</name>
    <dbReference type="NCBI Taxonomy" id="2838741"/>
    <lineage>
        <taxon>Bacteria</taxon>
        <taxon>Bacillati</taxon>
        <taxon>Bacillota</taxon>
        <taxon>Clostridia</taxon>
        <taxon>Candidatus Protoclostridium</taxon>
    </lineage>
</organism>
<dbReference type="InterPro" id="IPR013149">
    <property type="entry name" value="ADH-like_C"/>
</dbReference>
<dbReference type="SUPFAM" id="SSF51735">
    <property type="entry name" value="NAD(P)-binding Rossmann-fold domains"/>
    <property type="match status" value="1"/>
</dbReference>
<evidence type="ECO:0000256" key="3">
    <source>
        <dbReference type="ARBA" id="ARBA00022723"/>
    </source>
</evidence>
<protein>
    <submittedName>
        <fullName evidence="9">Alcohol dehydrogenase catalytic domain-containing protein</fullName>
    </submittedName>
</protein>
<dbReference type="Gene3D" id="3.90.180.10">
    <property type="entry name" value="Medium-chain alcohol dehydrogenases, catalytic domain"/>
    <property type="match status" value="1"/>
</dbReference>
<dbReference type="PANTHER" id="PTHR42813:SF4">
    <property type="entry name" value="NADP-DEPENDENT ISOPROPANOL DEHYDROGENASE"/>
    <property type="match status" value="1"/>
</dbReference>
<sequence>MRAYTFVRPGNAAWTEKPMPDILSPRDAVVRVTMSSVCTSDLHILAGAVPRAAKGVTLGHEFVGVVEETGEGVTHVKAGDRVAVNVETFCGECFFCRRGYVNNCVSPEGGWALGCRIDGAQSEYVRVPFADTGLTKIPDNVTDKQALLAGDVLATGYWAADIADIEPGAEALVIGGGPVGICCALCARLNGAARVFVCEKEMCRREFIARNYPELGVVAPEEAIGVVRGFAHGGADAVIEAAGTAEAFELAYTCARPNATVVVAAMYEQPLVLPLPDMYGKNLVFKTGGVDGHYIARELADIAAGKIDVSPLVTHEFPFSRLEEAYTLFASRADGVMKVGILM</sequence>
<evidence type="ECO:0000313" key="9">
    <source>
        <dbReference type="EMBL" id="HIW01715.1"/>
    </source>
</evidence>
<evidence type="ECO:0000256" key="2">
    <source>
        <dbReference type="ARBA" id="ARBA00008072"/>
    </source>
</evidence>
<dbReference type="Gene3D" id="3.40.50.720">
    <property type="entry name" value="NAD(P)-binding Rossmann-like Domain"/>
    <property type="match status" value="1"/>
</dbReference>
<evidence type="ECO:0000256" key="4">
    <source>
        <dbReference type="ARBA" id="ARBA00022833"/>
    </source>
</evidence>
<evidence type="ECO:0000259" key="7">
    <source>
        <dbReference type="Pfam" id="PF00107"/>
    </source>
</evidence>
<dbReference type="PROSITE" id="PS00059">
    <property type="entry name" value="ADH_ZINC"/>
    <property type="match status" value="1"/>
</dbReference>
<accession>A0A9D1TQG2</accession>